<name>A0A3Q9K8E8_9ACTN</name>
<dbReference type="GO" id="GO:0003700">
    <property type="term" value="F:DNA-binding transcription factor activity"/>
    <property type="evidence" value="ECO:0007669"/>
    <property type="project" value="InterPro"/>
</dbReference>
<feature type="domain" description="HTH gntR-type" evidence="4">
    <location>
        <begin position="7"/>
        <end position="73"/>
    </location>
</feature>
<evidence type="ECO:0000256" key="1">
    <source>
        <dbReference type="ARBA" id="ARBA00023015"/>
    </source>
</evidence>
<sequence>MPGTSPRGTYLLIADILRNEIAGGGFGEGLPSEAALMRTHGVARTTVRRALETLEKEGLIHSAPGVGWSISDGAERRPLIERITDLITARELSVGDSLPSEARLCEALGVSRTALRSALSTLEGQGVLQAVHGKGRFIRALPPHATDS</sequence>
<dbReference type="Pfam" id="PF00392">
    <property type="entry name" value="GntR"/>
    <property type="match status" value="2"/>
</dbReference>
<dbReference type="PANTHER" id="PTHR44846">
    <property type="entry name" value="MANNOSYL-D-GLYCERATE TRANSPORT/METABOLISM SYSTEM REPRESSOR MNGR-RELATED"/>
    <property type="match status" value="1"/>
</dbReference>
<keyword evidence="2" id="KW-0238">DNA-binding</keyword>
<dbReference type="SMART" id="SM00345">
    <property type="entry name" value="HTH_GNTR"/>
    <property type="match status" value="2"/>
</dbReference>
<dbReference type="GO" id="GO:0045892">
    <property type="term" value="P:negative regulation of DNA-templated transcription"/>
    <property type="evidence" value="ECO:0007669"/>
    <property type="project" value="TreeGrafter"/>
</dbReference>
<dbReference type="InterPro" id="IPR036388">
    <property type="entry name" value="WH-like_DNA-bd_sf"/>
</dbReference>
<dbReference type="GO" id="GO:0003677">
    <property type="term" value="F:DNA binding"/>
    <property type="evidence" value="ECO:0007669"/>
    <property type="project" value="UniProtKB-KW"/>
</dbReference>
<evidence type="ECO:0000256" key="2">
    <source>
        <dbReference type="ARBA" id="ARBA00023125"/>
    </source>
</evidence>
<keyword evidence="3" id="KW-0804">Transcription</keyword>
<dbReference type="Gene3D" id="1.10.10.10">
    <property type="entry name" value="Winged helix-like DNA-binding domain superfamily/Winged helix DNA-binding domain"/>
    <property type="match status" value="2"/>
</dbReference>
<proteinExistence type="predicted"/>
<dbReference type="CDD" id="cd07377">
    <property type="entry name" value="WHTH_GntR"/>
    <property type="match status" value="2"/>
</dbReference>
<keyword evidence="1" id="KW-0805">Transcription regulation</keyword>
<dbReference type="EMBL" id="CP029042">
    <property type="protein sequence ID" value="AZS71459.1"/>
    <property type="molecule type" value="Genomic_DNA"/>
</dbReference>
<dbReference type="SUPFAM" id="SSF46785">
    <property type="entry name" value="Winged helix' DNA-binding domain"/>
    <property type="match status" value="2"/>
</dbReference>
<protein>
    <submittedName>
        <fullName evidence="5">GntR family transcriptional regulator</fullName>
    </submittedName>
</protein>
<feature type="domain" description="HTH gntR-type" evidence="4">
    <location>
        <begin position="73"/>
        <end position="141"/>
    </location>
</feature>
<evidence type="ECO:0000259" key="4">
    <source>
        <dbReference type="PROSITE" id="PS50949"/>
    </source>
</evidence>
<reference evidence="5 6" key="1">
    <citation type="submission" date="2018-04" db="EMBL/GenBank/DDBJ databases">
        <title>Complete genome sequences of Streptomyces lydicus strain WYEC and characterization of antagonistic properties of biological control agents.</title>
        <authorList>
            <person name="Mariita R.M."/>
            <person name="Sello J.K."/>
        </authorList>
    </citation>
    <scope>NUCLEOTIDE SEQUENCE [LARGE SCALE GENOMIC DNA]</scope>
    <source>
        <strain evidence="5 6">WYEC 108</strain>
    </source>
</reference>
<dbReference type="PRINTS" id="PR00035">
    <property type="entry name" value="HTHGNTR"/>
</dbReference>
<organism evidence="5 6">
    <name type="scientific">Streptomyces lydicus</name>
    <dbReference type="NCBI Taxonomy" id="47763"/>
    <lineage>
        <taxon>Bacteria</taxon>
        <taxon>Bacillati</taxon>
        <taxon>Actinomycetota</taxon>
        <taxon>Actinomycetes</taxon>
        <taxon>Kitasatosporales</taxon>
        <taxon>Streptomycetaceae</taxon>
        <taxon>Streptomyces</taxon>
    </lineage>
</organism>
<evidence type="ECO:0000313" key="6">
    <source>
        <dbReference type="Proteomes" id="UP000275579"/>
    </source>
</evidence>
<dbReference type="PROSITE" id="PS50949">
    <property type="entry name" value="HTH_GNTR"/>
    <property type="match status" value="2"/>
</dbReference>
<dbReference type="InterPro" id="IPR000524">
    <property type="entry name" value="Tscrpt_reg_HTH_GntR"/>
</dbReference>
<dbReference type="InterPro" id="IPR036390">
    <property type="entry name" value="WH_DNA-bd_sf"/>
</dbReference>
<evidence type="ECO:0000313" key="5">
    <source>
        <dbReference type="EMBL" id="AZS71459.1"/>
    </source>
</evidence>
<dbReference type="PANTHER" id="PTHR44846:SF17">
    <property type="entry name" value="GNTR-FAMILY TRANSCRIPTIONAL REGULATOR"/>
    <property type="match status" value="1"/>
</dbReference>
<evidence type="ECO:0000256" key="3">
    <source>
        <dbReference type="ARBA" id="ARBA00023163"/>
    </source>
</evidence>
<gene>
    <name evidence="5" type="ORF">DDE74_11295</name>
</gene>
<dbReference type="InterPro" id="IPR050679">
    <property type="entry name" value="Bact_HTH_transcr_reg"/>
</dbReference>
<dbReference type="Proteomes" id="UP000275579">
    <property type="component" value="Chromosome"/>
</dbReference>
<dbReference type="AlphaFoldDB" id="A0A3Q9K8E8"/>
<accession>A0A3Q9K8E8</accession>
<dbReference type="RefSeq" id="WP_127150509.1">
    <property type="nucleotide sequence ID" value="NZ_CP029042.1"/>
</dbReference>